<sequence length="96" mass="10186">MPPRRAVNNQNIPEPTVDMAGAIEAIHAMATAMTQQSVTTAAQGAINAQQAAAQAQREALRDQREEAAAAARESGNSRNGYCYDSTVSNYCCTSCH</sequence>
<evidence type="ECO:0000313" key="2">
    <source>
        <dbReference type="EMBL" id="GAU42942.1"/>
    </source>
</evidence>
<proteinExistence type="predicted"/>
<accession>A0A2Z6P391</accession>
<dbReference type="EMBL" id="DF973948">
    <property type="protein sequence ID" value="GAU42942.1"/>
    <property type="molecule type" value="Genomic_DNA"/>
</dbReference>
<organism evidence="2 3">
    <name type="scientific">Trifolium subterraneum</name>
    <name type="common">Subterranean clover</name>
    <dbReference type="NCBI Taxonomy" id="3900"/>
    <lineage>
        <taxon>Eukaryota</taxon>
        <taxon>Viridiplantae</taxon>
        <taxon>Streptophyta</taxon>
        <taxon>Embryophyta</taxon>
        <taxon>Tracheophyta</taxon>
        <taxon>Spermatophyta</taxon>
        <taxon>Magnoliopsida</taxon>
        <taxon>eudicotyledons</taxon>
        <taxon>Gunneridae</taxon>
        <taxon>Pentapetalae</taxon>
        <taxon>rosids</taxon>
        <taxon>fabids</taxon>
        <taxon>Fabales</taxon>
        <taxon>Fabaceae</taxon>
        <taxon>Papilionoideae</taxon>
        <taxon>50 kb inversion clade</taxon>
        <taxon>NPAAA clade</taxon>
        <taxon>Hologalegina</taxon>
        <taxon>IRL clade</taxon>
        <taxon>Trifolieae</taxon>
        <taxon>Trifolium</taxon>
    </lineage>
</organism>
<dbReference type="Proteomes" id="UP000242715">
    <property type="component" value="Unassembled WGS sequence"/>
</dbReference>
<name>A0A2Z6P391_TRISU</name>
<gene>
    <name evidence="2" type="ORF">TSUD_135350</name>
</gene>
<dbReference type="AlphaFoldDB" id="A0A2Z6P391"/>
<evidence type="ECO:0000256" key="1">
    <source>
        <dbReference type="SAM" id="MobiDB-lite"/>
    </source>
</evidence>
<evidence type="ECO:0000313" key="3">
    <source>
        <dbReference type="Proteomes" id="UP000242715"/>
    </source>
</evidence>
<protein>
    <submittedName>
        <fullName evidence="2">Uncharacterized protein</fullName>
    </submittedName>
</protein>
<feature type="region of interest" description="Disordered" evidence="1">
    <location>
        <begin position="56"/>
        <end position="80"/>
    </location>
</feature>
<reference evidence="3" key="1">
    <citation type="journal article" date="2017" name="Front. Plant Sci.">
        <title>Climate Clever Clovers: New Paradigm to Reduce the Environmental Footprint of Ruminants by Breeding Low Methanogenic Forages Utilizing Haplotype Variation.</title>
        <authorList>
            <person name="Kaur P."/>
            <person name="Appels R."/>
            <person name="Bayer P.E."/>
            <person name="Keeble-Gagnere G."/>
            <person name="Wang J."/>
            <person name="Hirakawa H."/>
            <person name="Shirasawa K."/>
            <person name="Vercoe P."/>
            <person name="Stefanova K."/>
            <person name="Durmic Z."/>
            <person name="Nichols P."/>
            <person name="Revell C."/>
            <person name="Isobe S.N."/>
            <person name="Edwards D."/>
            <person name="Erskine W."/>
        </authorList>
    </citation>
    <scope>NUCLEOTIDE SEQUENCE [LARGE SCALE GENOMIC DNA]</scope>
    <source>
        <strain evidence="3">cv. Daliak</strain>
    </source>
</reference>
<keyword evidence="3" id="KW-1185">Reference proteome</keyword>
<feature type="compositionally biased region" description="Basic and acidic residues" evidence="1">
    <location>
        <begin position="58"/>
        <end position="67"/>
    </location>
</feature>